<proteinExistence type="predicted"/>
<keyword evidence="2" id="KW-1185">Reference proteome</keyword>
<name>A0ABV8HZ17_9ACTN</name>
<protein>
    <recommendedName>
        <fullName evidence="3">Secreted protein</fullName>
    </recommendedName>
</protein>
<dbReference type="EMBL" id="JBHSBM010000005">
    <property type="protein sequence ID" value="MFC4056855.1"/>
    <property type="molecule type" value="Genomic_DNA"/>
</dbReference>
<organism evidence="1 2">
    <name type="scientific">Planomonospora corallina</name>
    <dbReference type="NCBI Taxonomy" id="1806052"/>
    <lineage>
        <taxon>Bacteria</taxon>
        <taxon>Bacillati</taxon>
        <taxon>Actinomycetota</taxon>
        <taxon>Actinomycetes</taxon>
        <taxon>Streptosporangiales</taxon>
        <taxon>Streptosporangiaceae</taxon>
        <taxon>Planomonospora</taxon>
    </lineage>
</organism>
<evidence type="ECO:0000313" key="1">
    <source>
        <dbReference type="EMBL" id="MFC4056855.1"/>
    </source>
</evidence>
<evidence type="ECO:0000313" key="2">
    <source>
        <dbReference type="Proteomes" id="UP001595850"/>
    </source>
</evidence>
<gene>
    <name evidence="1" type="ORF">ACFOWE_01020</name>
</gene>
<dbReference type="Proteomes" id="UP001595850">
    <property type="component" value="Unassembled WGS sequence"/>
</dbReference>
<reference evidence="2" key="1">
    <citation type="journal article" date="2019" name="Int. J. Syst. Evol. Microbiol.">
        <title>The Global Catalogue of Microorganisms (GCM) 10K type strain sequencing project: providing services to taxonomists for standard genome sequencing and annotation.</title>
        <authorList>
            <consortium name="The Broad Institute Genomics Platform"/>
            <consortium name="The Broad Institute Genome Sequencing Center for Infectious Disease"/>
            <person name="Wu L."/>
            <person name="Ma J."/>
        </authorList>
    </citation>
    <scope>NUCLEOTIDE SEQUENCE [LARGE SCALE GENOMIC DNA]</scope>
    <source>
        <strain evidence="2">TBRC 4489</strain>
    </source>
</reference>
<accession>A0ABV8HZ17</accession>
<comment type="caution">
    <text evidence="1">The sequence shown here is derived from an EMBL/GenBank/DDBJ whole genome shotgun (WGS) entry which is preliminary data.</text>
</comment>
<evidence type="ECO:0008006" key="3">
    <source>
        <dbReference type="Google" id="ProtNLM"/>
    </source>
</evidence>
<dbReference type="RefSeq" id="WP_377284814.1">
    <property type="nucleotide sequence ID" value="NZ_JBHSBM010000005.1"/>
</dbReference>
<sequence length="359" mass="39069">MSAMTSVPAGPFELRRDDDRFTEGVRALERELKRVPLETVLARANRAATRRGPTGSGAFGSMRPRPVDWYCFDAADNAVTYWYPQGLTCSSDAGAAGNVFVVSWYYRPEDGERGVRLTFLNAAALRYRHVLLVEARADGDIAPIDIHAGGIAWYGDLIYVADTTRGFRVFDLRQIFEVDGEEEGVIGRREGVYHAFGYRYVMPQTGSWTTTARGARFSFAAVDRTASPDLLISGEYVEEPGGTGRVARWPLNSDGTLRSGADGVAAALDAYALPGPRIQGALSHSGTWYLSQGAGSARNGTLIVAEGPEDAKDAKDAEGRVTRRPYPVGPEDLTCVRSRGQVWSVSEFAGRRVVYGVPL</sequence>